<dbReference type="InterPro" id="IPR034115">
    <property type="entry name" value="M35_peptidyl-Lys"/>
</dbReference>
<organism evidence="10 11">
    <name type="scientific">Lysobacter yangpyeongensis</name>
    <dbReference type="NCBI Taxonomy" id="346182"/>
    <lineage>
        <taxon>Bacteria</taxon>
        <taxon>Pseudomonadati</taxon>
        <taxon>Pseudomonadota</taxon>
        <taxon>Gammaproteobacteria</taxon>
        <taxon>Lysobacterales</taxon>
        <taxon>Lysobacteraceae</taxon>
        <taxon>Lysobacter</taxon>
    </lineage>
</organism>
<keyword evidence="11" id="KW-1185">Reference proteome</keyword>
<evidence type="ECO:0000256" key="1">
    <source>
        <dbReference type="ARBA" id="ARBA00001947"/>
    </source>
</evidence>
<dbReference type="InterPro" id="IPR029463">
    <property type="entry name" value="Lys_MEP"/>
</dbReference>
<dbReference type="SMART" id="SM01351">
    <property type="entry name" value="Aspzincin_M35"/>
    <property type="match status" value="1"/>
</dbReference>
<gene>
    <name evidence="10" type="ORF">ACFPN1_11125</name>
</gene>
<protein>
    <submittedName>
        <fullName evidence="10">M35 family metallo-endopeptidase</fullName>
        <ecNumber evidence="10">3.4.24.-</ecNumber>
    </submittedName>
</protein>
<dbReference type="Gene3D" id="2.60.40.2970">
    <property type="match status" value="1"/>
</dbReference>
<evidence type="ECO:0000313" key="10">
    <source>
        <dbReference type="EMBL" id="MFC5570611.1"/>
    </source>
</evidence>
<reference evidence="11" key="1">
    <citation type="journal article" date="2019" name="Int. J. Syst. Evol. Microbiol.">
        <title>The Global Catalogue of Microorganisms (GCM) 10K type strain sequencing project: providing services to taxonomists for standard genome sequencing and annotation.</title>
        <authorList>
            <consortium name="The Broad Institute Genomics Platform"/>
            <consortium name="The Broad Institute Genome Sequencing Center for Infectious Disease"/>
            <person name="Wu L."/>
            <person name="Ma J."/>
        </authorList>
    </citation>
    <scope>NUCLEOTIDE SEQUENCE [LARGE SCALE GENOMIC DNA]</scope>
    <source>
        <strain evidence="11">KACC 11407</strain>
    </source>
</reference>
<evidence type="ECO:0000256" key="2">
    <source>
        <dbReference type="ARBA" id="ARBA00010279"/>
    </source>
</evidence>
<dbReference type="Pfam" id="PF14521">
    <property type="entry name" value="Aspzincin_M35"/>
    <property type="match status" value="1"/>
</dbReference>
<feature type="domain" description="Lysine-specific metallo-endopeptidase" evidence="9">
    <location>
        <begin position="230"/>
        <end position="362"/>
    </location>
</feature>
<dbReference type="EMBL" id="JBHSNM010000003">
    <property type="protein sequence ID" value="MFC5570611.1"/>
    <property type="molecule type" value="Genomic_DNA"/>
</dbReference>
<evidence type="ECO:0000256" key="3">
    <source>
        <dbReference type="ARBA" id="ARBA00022670"/>
    </source>
</evidence>
<dbReference type="CDD" id="cd11306">
    <property type="entry name" value="M35_peptidyl-Lys"/>
    <property type="match status" value="1"/>
</dbReference>
<comment type="similarity">
    <text evidence="2">Belongs to the peptidase M35 family.</text>
</comment>
<feature type="signal peptide" evidence="8">
    <location>
        <begin position="1"/>
        <end position="23"/>
    </location>
</feature>
<dbReference type="PANTHER" id="PTHR37016:SF3">
    <property type="entry name" value="NEUTRAL PROTEASE 2-RELATED"/>
    <property type="match status" value="1"/>
</dbReference>
<dbReference type="EC" id="3.4.24.-" evidence="10"/>
<keyword evidence="7" id="KW-0482">Metalloprotease</keyword>
<dbReference type="SUPFAM" id="SSF55486">
    <property type="entry name" value="Metalloproteases ('zincins'), catalytic domain"/>
    <property type="match status" value="1"/>
</dbReference>
<dbReference type="PANTHER" id="PTHR37016">
    <property type="match status" value="1"/>
</dbReference>
<evidence type="ECO:0000256" key="6">
    <source>
        <dbReference type="ARBA" id="ARBA00022833"/>
    </source>
</evidence>
<proteinExistence type="inferred from homology"/>
<evidence type="ECO:0000256" key="7">
    <source>
        <dbReference type="ARBA" id="ARBA00023049"/>
    </source>
</evidence>
<dbReference type="InterPro" id="IPR050414">
    <property type="entry name" value="Fungal_M35_metalloproteases"/>
</dbReference>
<dbReference type="GO" id="GO:0016787">
    <property type="term" value="F:hydrolase activity"/>
    <property type="evidence" value="ECO:0007669"/>
    <property type="project" value="UniProtKB-KW"/>
</dbReference>
<keyword evidence="6" id="KW-0862">Zinc</keyword>
<keyword evidence="8" id="KW-0732">Signal</keyword>
<evidence type="ECO:0000256" key="5">
    <source>
        <dbReference type="ARBA" id="ARBA00022801"/>
    </source>
</evidence>
<comment type="caution">
    <text evidence="10">The sequence shown here is derived from an EMBL/GenBank/DDBJ whole genome shotgun (WGS) entry which is preliminary data.</text>
</comment>
<keyword evidence="4" id="KW-0479">Metal-binding</keyword>
<keyword evidence="3" id="KW-0645">Protease</keyword>
<sequence length="368" mass="38689">MKLINVVSCSAVLAGAVAAAASAQPSTRANPLRVSLVAAQASSGGFLGSVDVTITNTSNHTVRVPKWELPSDFLEAKLFQVSRDGQPVQYQGPMIKRGLPNAADFAILRAGETLRTTVDLSGSYDMSKSGEYVVTLASPLQHASLSNGEMLKNANGVPMAIRSVPLRLWVDGSDMLEAKAPTAGKGKPGGGGSGGTVVNGVSYVGCSNTQINGAGQAVVEARKYAENGKGYLAGSAGPRYTTWFGAYTSSRWSTAGQHFAAIDSAIDQNAGQVKINCGCNQSYYAYVYPTRPYEIFVCRAFWNAPLTGTDSKAGTLIHEMSHFNVVAGTDDHVYGQSGAKSLAISDPASALDNADNHEYFAENNPFQN</sequence>
<evidence type="ECO:0000256" key="4">
    <source>
        <dbReference type="ARBA" id="ARBA00022723"/>
    </source>
</evidence>
<comment type="cofactor">
    <cofactor evidence="1">
        <name>Zn(2+)</name>
        <dbReference type="ChEBI" id="CHEBI:29105"/>
    </cofactor>
</comment>
<dbReference type="Proteomes" id="UP001596036">
    <property type="component" value="Unassembled WGS sequence"/>
</dbReference>
<keyword evidence="5 10" id="KW-0378">Hydrolase</keyword>
<evidence type="ECO:0000256" key="8">
    <source>
        <dbReference type="SAM" id="SignalP"/>
    </source>
</evidence>
<dbReference type="InterPro" id="IPR024079">
    <property type="entry name" value="MetalloPept_cat_dom_sf"/>
</dbReference>
<feature type="chain" id="PRO_5046242517" evidence="8">
    <location>
        <begin position="24"/>
        <end position="368"/>
    </location>
</feature>
<evidence type="ECO:0000259" key="9">
    <source>
        <dbReference type="SMART" id="SM01351"/>
    </source>
</evidence>
<dbReference type="Gene3D" id="3.40.390.10">
    <property type="entry name" value="Collagenase (Catalytic Domain)"/>
    <property type="match status" value="1"/>
</dbReference>
<evidence type="ECO:0000313" key="11">
    <source>
        <dbReference type="Proteomes" id="UP001596036"/>
    </source>
</evidence>
<accession>A0ABW0SPK8</accession>
<dbReference type="RefSeq" id="WP_386755046.1">
    <property type="nucleotide sequence ID" value="NZ_JBHSNM010000003.1"/>
</dbReference>
<name>A0ABW0SPK8_9GAMM</name>